<dbReference type="PANTHER" id="PTHR35546:SF50">
    <property type="entry name" value="F-BOX DOMAIN-CONTAINING PROTEIN"/>
    <property type="match status" value="1"/>
</dbReference>
<feature type="domain" description="F-box" evidence="1">
    <location>
        <begin position="25"/>
        <end position="65"/>
    </location>
</feature>
<organism evidence="2 3">
    <name type="scientific">Triticum turgidum subsp. durum</name>
    <name type="common">Durum wheat</name>
    <name type="synonym">Triticum durum</name>
    <dbReference type="NCBI Taxonomy" id="4567"/>
    <lineage>
        <taxon>Eukaryota</taxon>
        <taxon>Viridiplantae</taxon>
        <taxon>Streptophyta</taxon>
        <taxon>Embryophyta</taxon>
        <taxon>Tracheophyta</taxon>
        <taxon>Spermatophyta</taxon>
        <taxon>Magnoliopsida</taxon>
        <taxon>Liliopsida</taxon>
        <taxon>Poales</taxon>
        <taxon>Poaceae</taxon>
        <taxon>BOP clade</taxon>
        <taxon>Pooideae</taxon>
        <taxon>Triticodae</taxon>
        <taxon>Triticeae</taxon>
        <taxon>Triticinae</taxon>
        <taxon>Triticum</taxon>
    </lineage>
</organism>
<name>A0A9R0ZS27_TRITD</name>
<evidence type="ECO:0000313" key="3">
    <source>
        <dbReference type="Proteomes" id="UP000324705"/>
    </source>
</evidence>
<dbReference type="SMART" id="SM00256">
    <property type="entry name" value="FBOX"/>
    <property type="match status" value="1"/>
</dbReference>
<evidence type="ECO:0000259" key="1">
    <source>
        <dbReference type="SMART" id="SM00256"/>
    </source>
</evidence>
<protein>
    <recommendedName>
        <fullName evidence="1">F-box domain-containing protein</fullName>
    </recommendedName>
</protein>
<gene>
    <name evidence="2" type="ORF">TRITD_7Bv1G010110</name>
</gene>
<dbReference type="Gramene" id="TRITD7Bv1G010110.1">
    <property type="protein sequence ID" value="TRITD7Bv1G010110.1"/>
    <property type="gene ID" value="TRITD7Bv1G010110"/>
</dbReference>
<dbReference type="EMBL" id="LT934124">
    <property type="protein sequence ID" value="VAI82968.1"/>
    <property type="molecule type" value="Genomic_DNA"/>
</dbReference>
<dbReference type="InterPro" id="IPR056592">
    <property type="entry name" value="Beta-prop_At3g26010-like"/>
</dbReference>
<evidence type="ECO:0000313" key="2">
    <source>
        <dbReference type="EMBL" id="VAI82968.1"/>
    </source>
</evidence>
<reference evidence="2 3" key="1">
    <citation type="submission" date="2017-09" db="EMBL/GenBank/DDBJ databases">
        <authorList>
            <consortium name="International Durum Wheat Genome Sequencing Consortium (IDWGSC)"/>
            <person name="Milanesi L."/>
        </authorList>
    </citation>
    <scope>NUCLEOTIDE SEQUENCE [LARGE SCALE GENOMIC DNA]</scope>
    <source>
        <strain evidence="3">cv. Svevo</strain>
    </source>
</reference>
<dbReference type="Gene3D" id="1.20.1280.50">
    <property type="match status" value="1"/>
</dbReference>
<dbReference type="InterPro" id="IPR001810">
    <property type="entry name" value="F-box_dom"/>
</dbReference>
<dbReference type="Pfam" id="PF00646">
    <property type="entry name" value="F-box"/>
    <property type="match status" value="1"/>
</dbReference>
<dbReference type="OMA" id="LWTISAR"/>
<dbReference type="SUPFAM" id="SSF81383">
    <property type="entry name" value="F-box domain"/>
    <property type="match status" value="1"/>
</dbReference>
<dbReference type="InterPro" id="IPR055290">
    <property type="entry name" value="At3g26010-like"/>
</dbReference>
<dbReference type="AlphaFoldDB" id="A0A9R0ZS27"/>
<keyword evidence="3" id="KW-1185">Reference proteome</keyword>
<sequence length="398" mass="44587">MERKISRQKKEASTTDAPAEAAAFLTDDLILEILSRLPARSVHRFKCVSPSWRDLIADPANRKKLRHTLAGFLYGTYDSVGPRFNYFGFADFSVGAALPVDMSLPFLPPNKYLHVLDTCNGLLLCLCSMAPSSPSTDENAPVELHAHFVVCNPATRRWVALPPGSLAPDEPLTLARLAFDPAVSSHFHVLQFKGARWGGCITRVSIYSSKSGAWIRRESLLVEKILLKCGATSVFFHGMLHLLGWLCPLNVNDEFVLLAVDMEGKVWKTNRVPSDGLACGRIGLSQGCLHYFSMPRIKKKKENTKVASVWFMEDYDSKEWVLKNSVSNDELRNINGVDYKVAAFHPDCDTIFLEAHWTLPRTLRKRELHALGCPCDVDALASYDTLLHTRRLWTISAR</sequence>
<proteinExistence type="predicted"/>
<dbReference type="Pfam" id="PF24750">
    <property type="entry name" value="b-prop_At3g26010-like"/>
    <property type="match status" value="1"/>
</dbReference>
<dbReference type="PANTHER" id="PTHR35546">
    <property type="entry name" value="F-BOX PROTEIN INTERACTION DOMAIN PROTEIN-RELATED"/>
    <property type="match status" value="1"/>
</dbReference>
<dbReference type="Proteomes" id="UP000324705">
    <property type="component" value="Chromosome 7B"/>
</dbReference>
<dbReference type="InterPro" id="IPR036047">
    <property type="entry name" value="F-box-like_dom_sf"/>
</dbReference>
<accession>A0A9R0ZS27</accession>